<sequence length="590" mass="66163">MSFTGLSSGIPTYSHSTDLTNLIISSRPTSTTPIPHPPPRKTPPHLHQTPDPKSVSESDTSSHHDDVSTSSGASGENKLDYGRRETNAGDFGIGRIKEELYSPYKVSSARIAPHKKNQNINNITPSFPRSLPLPNFQPLRSLITSPPPTPVQAIVHRTPEVKTKQFTHKITSTKKKDLRGNDSESPLKLGAIYEQQPQLMKIPQNNLASGTTDHQWEEPEPGVLGKLSKSLITSIPLKFSPTNPPLSFTASTSDSSSHVSSPRPQPSNSMIRQSSRQIPHASNSKSPTSSPSATPQASTCLNFSASKLFDREPTLEPHVQVVLPAVLVQIELKSNQEGKIVPPIVMGKSRELRGTRKNNNTEEDIVKSTRMWLARFTYNTPFFHKLSNGYPLPGPHRIRKESVQISRDFCERAKEEGSKAKSFCELTTNLRSRRYGRGFSYYGMLSNCIATLENVRYRMKTYIHLNKIKPDEQSLTLLALRTAATNPPCFFLRSERGREIDQPDLDDVSVALKPPGPSHDREEEKRNRMSKVVMASAGVTKKANLWRRKMDKVEKKVRKKKRKAQAKVRRHRTRMWSSSDEVLPRSRTSH</sequence>
<dbReference type="AlphaFoldDB" id="A0A9W7FV18"/>
<name>A0A9W7FV18_9STRA</name>
<organism evidence="2 3">
    <name type="scientific">Triparma laevis f. longispina</name>
    <dbReference type="NCBI Taxonomy" id="1714387"/>
    <lineage>
        <taxon>Eukaryota</taxon>
        <taxon>Sar</taxon>
        <taxon>Stramenopiles</taxon>
        <taxon>Ochrophyta</taxon>
        <taxon>Bolidophyceae</taxon>
        <taxon>Parmales</taxon>
        <taxon>Triparmaceae</taxon>
        <taxon>Triparma</taxon>
    </lineage>
</organism>
<evidence type="ECO:0000256" key="1">
    <source>
        <dbReference type="SAM" id="MobiDB-lite"/>
    </source>
</evidence>
<feature type="compositionally biased region" description="Polar residues" evidence="1">
    <location>
        <begin position="268"/>
        <end position="277"/>
    </location>
</feature>
<reference evidence="3" key="1">
    <citation type="journal article" date="2023" name="Commun. Biol.">
        <title>Genome analysis of Parmales, the sister group of diatoms, reveals the evolutionary specialization of diatoms from phago-mixotrophs to photoautotrophs.</title>
        <authorList>
            <person name="Ban H."/>
            <person name="Sato S."/>
            <person name="Yoshikawa S."/>
            <person name="Yamada K."/>
            <person name="Nakamura Y."/>
            <person name="Ichinomiya M."/>
            <person name="Sato N."/>
            <person name="Blanc-Mathieu R."/>
            <person name="Endo H."/>
            <person name="Kuwata A."/>
            <person name="Ogata H."/>
        </authorList>
    </citation>
    <scope>NUCLEOTIDE SEQUENCE [LARGE SCALE GENOMIC DNA]</scope>
    <source>
        <strain evidence="3">NIES 3700</strain>
    </source>
</reference>
<feature type="compositionally biased region" description="Low complexity" evidence="1">
    <location>
        <begin position="246"/>
        <end position="262"/>
    </location>
</feature>
<accession>A0A9W7FV18</accession>
<protein>
    <submittedName>
        <fullName evidence="2">Uncharacterized protein</fullName>
    </submittedName>
</protein>
<feature type="region of interest" description="Disordered" evidence="1">
    <location>
        <begin position="551"/>
        <end position="590"/>
    </location>
</feature>
<gene>
    <name evidence="2" type="ORF">TrLO_g5778</name>
</gene>
<evidence type="ECO:0000313" key="2">
    <source>
        <dbReference type="EMBL" id="GMI18645.1"/>
    </source>
</evidence>
<feature type="compositionally biased region" description="Low complexity" evidence="1">
    <location>
        <begin position="281"/>
        <end position="298"/>
    </location>
</feature>
<dbReference type="OrthoDB" id="10619212at2759"/>
<feature type="region of interest" description="Disordered" evidence="1">
    <location>
        <begin position="25"/>
        <end position="89"/>
    </location>
</feature>
<feature type="region of interest" description="Disordered" evidence="1">
    <location>
        <begin position="503"/>
        <end position="529"/>
    </location>
</feature>
<feature type="compositionally biased region" description="Basic and acidic residues" evidence="1">
    <location>
        <begin position="77"/>
        <end position="87"/>
    </location>
</feature>
<feature type="region of interest" description="Disordered" evidence="1">
    <location>
        <begin position="246"/>
        <end position="298"/>
    </location>
</feature>
<feature type="compositionally biased region" description="Basic and acidic residues" evidence="1">
    <location>
        <begin position="518"/>
        <end position="527"/>
    </location>
</feature>
<proteinExistence type="predicted"/>
<dbReference type="EMBL" id="BRXW01000341">
    <property type="protein sequence ID" value="GMI18645.1"/>
    <property type="molecule type" value="Genomic_DNA"/>
</dbReference>
<feature type="compositionally biased region" description="Basic residues" evidence="1">
    <location>
        <begin position="551"/>
        <end position="574"/>
    </location>
</feature>
<keyword evidence="3" id="KW-1185">Reference proteome</keyword>
<feature type="compositionally biased region" description="Basic and acidic residues" evidence="1">
    <location>
        <begin position="48"/>
        <end position="67"/>
    </location>
</feature>
<comment type="caution">
    <text evidence="2">The sequence shown here is derived from an EMBL/GenBank/DDBJ whole genome shotgun (WGS) entry which is preliminary data.</text>
</comment>
<evidence type="ECO:0000313" key="3">
    <source>
        <dbReference type="Proteomes" id="UP001165122"/>
    </source>
</evidence>
<dbReference type="Proteomes" id="UP001165122">
    <property type="component" value="Unassembled WGS sequence"/>
</dbReference>